<keyword evidence="6" id="KW-0479">Metal-binding</keyword>
<reference evidence="17" key="1">
    <citation type="journal article" date="2013" name="Nature">
        <title>Pan genome of the phytoplankton Emiliania underpins its global distribution.</title>
        <authorList>
            <person name="Read B.A."/>
            <person name="Kegel J."/>
            <person name="Klute M.J."/>
            <person name="Kuo A."/>
            <person name="Lefebvre S.C."/>
            <person name="Maumus F."/>
            <person name="Mayer C."/>
            <person name="Miller J."/>
            <person name="Monier A."/>
            <person name="Salamov A."/>
            <person name="Young J."/>
            <person name="Aguilar M."/>
            <person name="Claverie J.M."/>
            <person name="Frickenhaus S."/>
            <person name="Gonzalez K."/>
            <person name="Herman E.K."/>
            <person name="Lin Y.C."/>
            <person name="Napier J."/>
            <person name="Ogata H."/>
            <person name="Sarno A.F."/>
            <person name="Shmutz J."/>
            <person name="Schroeder D."/>
            <person name="de Vargas C."/>
            <person name="Verret F."/>
            <person name="von Dassow P."/>
            <person name="Valentin K."/>
            <person name="Van de Peer Y."/>
            <person name="Wheeler G."/>
            <person name="Dacks J.B."/>
            <person name="Delwiche C.F."/>
            <person name="Dyhrman S.T."/>
            <person name="Glockner G."/>
            <person name="John U."/>
            <person name="Richards T."/>
            <person name="Worden A.Z."/>
            <person name="Zhang X."/>
            <person name="Grigoriev I.V."/>
            <person name="Allen A.E."/>
            <person name="Bidle K."/>
            <person name="Borodovsky M."/>
            <person name="Bowler C."/>
            <person name="Brownlee C."/>
            <person name="Cock J.M."/>
            <person name="Elias M."/>
            <person name="Gladyshev V.N."/>
            <person name="Groth M."/>
            <person name="Guda C."/>
            <person name="Hadaegh A."/>
            <person name="Iglesias-Rodriguez M.D."/>
            <person name="Jenkins J."/>
            <person name="Jones B.M."/>
            <person name="Lawson T."/>
            <person name="Leese F."/>
            <person name="Lindquist E."/>
            <person name="Lobanov A."/>
            <person name="Lomsadze A."/>
            <person name="Malik S.B."/>
            <person name="Marsh M.E."/>
            <person name="Mackinder L."/>
            <person name="Mock T."/>
            <person name="Mueller-Roeber B."/>
            <person name="Pagarete A."/>
            <person name="Parker M."/>
            <person name="Probert I."/>
            <person name="Quesneville H."/>
            <person name="Raines C."/>
            <person name="Rensing S.A."/>
            <person name="Riano-Pachon D.M."/>
            <person name="Richier S."/>
            <person name="Rokitta S."/>
            <person name="Shiraiwa Y."/>
            <person name="Soanes D.M."/>
            <person name="van der Giezen M."/>
            <person name="Wahlund T.M."/>
            <person name="Williams B."/>
            <person name="Wilson W."/>
            <person name="Wolfe G."/>
            <person name="Wurch L.L."/>
        </authorList>
    </citation>
    <scope>NUCLEOTIDE SEQUENCE</scope>
</reference>
<dbReference type="GeneID" id="17274088"/>
<keyword evidence="10" id="KW-1133">Transmembrane helix</keyword>
<evidence type="ECO:0000256" key="10">
    <source>
        <dbReference type="ARBA" id="ARBA00022989"/>
    </source>
</evidence>
<dbReference type="EnsemblProtists" id="EOD28542">
    <property type="protein sequence ID" value="EOD28542"/>
    <property type="gene ID" value="EMIHUDRAFT_204455"/>
</dbReference>
<evidence type="ECO:0000256" key="12">
    <source>
        <dbReference type="ARBA" id="ARBA00023140"/>
    </source>
</evidence>
<comment type="subcellular location">
    <subcellularLocation>
        <location evidence="1">Peroxisome membrane</location>
        <topology evidence="1">Multi-pass membrane protein</topology>
    </subcellularLocation>
</comment>
<sequence length="212" mass="22861">MGSALMLPISRGDRSKTVSGDADMATVPGSSSSAGGPVLEVLAHERLMPALRSAFEYVAAQRHPWLLLRVHSLREELFAALSCALEAHSLLRHGASFSEHFYFMQRGGVRSARRAGWSPLDALADRFAAVRGPRRLLLEVLVLCAMSPMEQPTAAPSGYVFCAKCITRAVRRHGRCPLTHAPATLPSLVRLYETSRAPPAPPAEEPPALSSA</sequence>
<evidence type="ECO:0000313" key="16">
    <source>
        <dbReference type="EnsemblProtists" id="EOD28542"/>
    </source>
</evidence>
<proteinExistence type="inferred from homology"/>
<dbReference type="SUPFAM" id="SSF57850">
    <property type="entry name" value="RING/U-box"/>
    <property type="match status" value="1"/>
</dbReference>
<dbReference type="InterPro" id="IPR017375">
    <property type="entry name" value="PEX12"/>
</dbReference>
<dbReference type="GO" id="GO:0016558">
    <property type="term" value="P:protein import into peroxisome matrix"/>
    <property type="evidence" value="ECO:0007669"/>
    <property type="project" value="InterPro"/>
</dbReference>
<dbReference type="eggNOG" id="KOG0826">
    <property type="taxonomic scope" value="Eukaryota"/>
</dbReference>
<evidence type="ECO:0000313" key="17">
    <source>
        <dbReference type="Proteomes" id="UP000013827"/>
    </source>
</evidence>
<keyword evidence="11" id="KW-0472">Membrane</keyword>
<dbReference type="PANTHER" id="PTHR12888">
    <property type="entry name" value="PEROXISOME ASSEMBLY PROTEIN 12 PEROXIN-12"/>
    <property type="match status" value="1"/>
</dbReference>
<dbReference type="KEGG" id="ehx:EMIHUDRAFT_204455"/>
<evidence type="ECO:0000256" key="11">
    <source>
        <dbReference type="ARBA" id="ARBA00023136"/>
    </source>
</evidence>
<dbReference type="GO" id="GO:1990429">
    <property type="term" value="C:peroxisomal importomer complex"/>
    <property type="evidence" value="ECO:0007669"/>
    <property type="project" value="TreeGrafter"/>
</dbReference>
<evidence type="ECO:0000256" key="4">
    <source>
        <dbReference type="ARBA" id="ARBA00022448"/>
    </source>
</evidence>
<evidence type="ECO:0000256" key="14">
    <source>
        <dbReference type="SAM" id="MobiDB-lite"/>
    </source>
</evidence>
<protein>
    <recommendedName>
        <fullName evidence="13">Peroxin-12</fullName>
    </recommendedName>
</protein>
<dbReference type="PaxDb" id="2903-EOD28542"/>
<name>A0A0D3JYF7_EMIH1</name>
<dbReference type="GO" id="GO:0004842">
    <property type="term" value="F:ubiquitin-protein transferase activity"/>
    <property type="evidence" value="ECO:0007669"/>
    <property type="project" value="TreeGrafter"/>
</dbReference>
<keyword evidence="9" id="KW-0653">Protein transport</keyword>
<dbReference type="InterPro" id="IPR006845">
    <property type="entry name" value="Pex_N"/>
</dbReference>
<comment type="pathway">
    <text evidence="2">Protein modification; protein ubiquitination.</text>
</comment>
<dbReference type="GO" id="GO:0005778">
    <property type="term" value="C:peroxisomal membrane"/>
    <property type="evidence" value="ECO:0007669"/>
    <property type="project" value="UniProtKB-SubCell"/>
</dbReference>
<dbReference type="HOGENOM" id="CLU_1301718_0_0_1"/>
<feature type="domain" description="Pex N-terminal" evidence="15">
    <location>
        <begin position="46"/>
        <end position="112"/>
    </location>
</feature>
<feature type="region of interest" description="Disordered" evidence="14">
    <location>
        <begin position="1"/>
        <end position="21"/>
    </location>
</feature>
<dbReference type="PANTHER" id="PTHR12888:SF0">
    <property type="entry name" value="PEROXISOME ASSEMBLY PROTEIN 12"/>
    <property type="match status" value="1"/>
</dbReference>
<evidence type="ECO:0000256" key="5">
    <source>
        <dbReference type="ARBA" id="ARBA00022692"/>
    </source>
</evidence>
<evidence type="ECO:0000256" key="7">
    <source>
        <dbReference type="ARBA" id="ARBA00022771"/>
    </source>
</evidence>
<keyword evidence="4" id="KW-0813">Transport</keyword>
<evidence type="ECO:0000256" key="1">
    <source>
        <dbReference type="ARBA" id="ARBA00004585"/>
    </source>
</evidence>
<comment type="similarity">
    <text evidence="3">Belongs to the pex2/pex10/pex12 family.</text>
</comment>
<evidence type="ECO:0000256" key="2">
    <source>
        <dbReference type="ARBA" id="ARBA00004906"/>
    </source>
</evidence>
<evidence type="ECO:0000259" key="15">
    <source>
        <dbReference type="Pfam" id="PF04757"/>
    </source>
</evidence>
<keyword evidence="5" id="KW-0812">Transmembrane</keyword>
<dbReference type="AlphaFoldDB" id="A0A0D3JYF7"/>
<dbReference type="Proteomes" id="UP000013827">
    <property type="component" value="Unassembled WGS sequence"/>
</dbReference>
<dbReference type="Pfam" id="PF04757">
    <property type="entry name" value="Pex2_Pex12"/>
    <property type="match status" value="1"/>
</dbReference>
<evidence type="ECO:0000256" key="9">
    <source>
        <dbReference type="ARBA" id="ARBA00022927"/>
    </source>
</evidence>
<organism evidence="16 17">
    <name type="scientific">Emiliania huxleyi (strain CCMP1516)</name>
    <dbReference type="NCBI Taxonomy" id="280463"/>
    <lineage>
        <taxon>Eukaryota</taxon>
        <taxon>Haptista</taxon>
        <taxon>Haptophyta</taxon>
        <taxon>Prymnesiophyceae</taxon>
        <taxon>Isochrysidales</taxon>
        <taxon>Noelaerhabdaceae</taxon>
        <taxon>Emiliania</taxon>
    </lineage>
</organism>
<dbReference type="GO" id="GO:0006513">
    <property type="term" value="P:protein monoubiquitination"/>
    <property type="evidence" value="ECO:0007669"/>
    <property type="project" value="TreeGrafter"/>
</dbReference>
<dbReference type="GO" id="GO:0008270">
    <property type="term" value="F:zinc ion binding"/>
    <property type="evidence" value="ECO:0007669"/>
    <property type="project" value="UniProtKB-KW"/>
</dbReference>
<evidence type="ECO:0000256" key="13">
    <source>
        <dbReference type="ARBA" id="ARBA00029692"/>
    </source>
</evidence>
<evidence type="ECO:0000256" key="3">
    <source>
        <dbReference type="ARBA" id="ARBA00008704"/>
    </source>
</evidence>
<dbReference type="Gene3D" id="3.30.40.10">
    <property type="entry name" value="Zinc/RING finger domain, C3HC4 (zinc finger)"/>
    <property type="match status" value="1"/>
</dbReference>
<accession>A0A0D3JYF7</accession>
<reference evidence="16" key="2">
    <citation type="submission" date="2024-10" db="UniProtKB">
        <authorList>
            <consortium name="EnsemblProtists"/>
        </authorList>
    </citation>
    <scope>IDENTIFICATION</scope>
</reference>
<dbReference type="RefSeq" id="XP_005780971.1">
    <property type="nucleotide sequence ID" value="XM_005780914.1"/>
</dbReference>
<evidence type="ECO:0000256" key="8">
    <source>
        <dbReference type="ARBA" id="ARBA00022833"/>
    </source>
</evidence>
<keyword evidence="8" id="KW-0862">Zinc</keyword>
<dbReference type="STRING" id="2903.R1D0M3"/>
<keyword evidence="12" id="KW-0576">Peroxisome</keyword>
<keyword evidence="7" id="KW-0863">Zinc-finger</keyword>
<keyword evidence="17" id="KW-1185">Reference proteome</keyword>
<evidence type="ECO:0000256" key="6">
    <source>
        <dbReference type="ARBA" id="ARBA00022723"/>
    </source>
</evidence>
<dbReference type="InterPro" id="IPR013083">
    <property type="entry name" value="Znf_RING/FYVE/PHD"/>
</dbReference>